<accession>A0A1I3MJ89</accession>
<dbReference type="EMBL" id="FORR01000003">
    <property type="protein sequence ID" value="SFI96746.1"/>
    <property type="molecule type" value="Genomic_DNA"/>
</dbReference>
<dbReference type="STRING" id="46223.SAMN05421852_10381"/>
<dbReference type="Proteomes" id="UP000199545">
    <property type="component" value="Unassembled WGS sequence"/>
</dbReference>
<gene>
    <name evidence="1" type="ORF">SAMN05421852_10381</name>
</gene>
<evidence type="ECO:0000313" key="2">
    <source>
        <dbReference type="Proteomes" id="UP000199545"/>
    </source>
</evidence>
<reference evidence="1 2" key="1">
    <citation type="submission" date="2016-10" db="EMBL/GenBank/DDBJ databases">
        <authorList>
            <person name="de Groot N.N."/>
        </authorList>
    </citation>
    <scope>NUCLEOTIDE SEQUENCE [LARGE SCALE GENOMIC DNA]</scope>
    <source>
        <strain evidence="1 2">DSM 44778</strain>
    </source>
</reference>
<organism evidence="1 2">
    <name type="scientific">Thermoflavimicrobium dichotomicum</name>
    <dbReference type="NCBI Taxonomy" id="46223"/>
    <lineage>
        <taxon>Bacteria</taxon>
        <taxon>Bacillati</taxon>
        <taxon>Bacillota</taxon>
        <taxon>Bacilli</taxon>
        <taxon>Bacillales</taxon>
        <taxon>Thermoactinomycetaceae</taxon>
        <taxon>Thermoflavimicrobium</taxon>
    </lineage>
</organism>
<dbReference type="AlphaFoldDB" id="A0A1I3MJ89"/>
<protein>
    <submittedName>
        <fullName evidence="1">Uncharacterized protein</fullName>
    </submittedName>
</protein>
<dbReference type="RefSeq" id="WP_093228414.1">
    <property type="nucleotide sequence ID" value="NZ_FORR01000003.1"/>
</dbReference>
<evidence type="ECO:0000313" key="1">
    <source>
        <dbReference type="EMBL" id="SFI96746.1"/>
    </source>
</evidence>
<proteinExistence type="predicted"/>
<dbReference type="OrthoDB" id="2991087at2"/>
<sequence length="62" mass="7217">MRTVKLSNLILAVSPELYDLLTEAELNSYVLVERDFSELDQEELNDIIAKAIVFHQVNPRYH</sequence>
<name>A0A1I3MJ89_9BACL</name>
<keyword evidence="2" id="KW-1185">Reference proteome</keyword>